<proteinExistence type="predicted"/>
<dbReference type="Pfam" id="PF01740">
    <property type="entry name" value="STAS"/>
    <property type="match status" value="1"/>
</dbReference>
<evidence type="ECO:0000313" key="3">
    <source>
        <dbReference type="Proteomes" id="UP000316096"/>
    </source>
</evidence>
<dbReference type="SUPFAM" id="SSF52091">
    <property type="entry name" value="SpoIIaa-like"/>
    <property type="match status" value="1"/>
</dbReference>
<dbReference type="InterPro" id="IPR036513">
    <property type="entry name" value="STAS_dom_sf"/>
</dbReference>
<dbReference type="EMBL" id="VFOZ01000001">
    <property type="protein sequence ID" value="TQL97119.1"/>
    <property type="molecule type" value="Genomic_DNA"/>
</dbReference>
<protein>
    <submittedName>
        <fullName evidence="2">Anti-anti-sigma factor</fullName>
    </submittedName>
</protein>
<dbReference type="InterPro" id="IPR002645">
    <property type="entry name" value="STAS_dom"/>
</dbReference>
<dbReference type="Gene3D" id="3.30.750.24">
    <property type="entry name" value="STAS domain"/>
    <property type="match status" value="1"/>
</dbReference>
<accession>A0A543CJ48</accession>
<dbReference type="CDD" id="cd07043">
    <property type="entry name" value="STAS_anti-anti-sigma_factors"/>
    <property type="match status" value="1"/>
</dbReference>
<comment type="caution">
    <text evidence="2">The sequence shown here is derived from an EMBL/GenBank/DDBJ whole genome shotgun (WGS) entry which is preliminary data.</text>
</comment>
<evidence type="ECO:0000259" key="1">
    <source>
        <dbReference type="PROSITE" id="PS50801"/>
    </source>
</evidence>
<dbReference type="GO" id="GO:0043856">
    <property type="term" value="F:anti-sigma factor antagonist activity"/>
    <property type="evidence" value="ECO:0007669"/>
    <property type="project" value="TreeGrafter"/>
</dbReference>
<dbReference type="OrthoDB" id="9793697at2"/>
<dbReference type="Proteomes" id="UP000316096">
    <property type="component" value="Unassembled WGS sequence"/>
</dbReference>
<reference evidence="2 3" key="1">
    <citation type="submission" date="2019-06" db="EMBL/GenBank/DDBJ databases">
        <title>Sequencing the genomes of 1000 actinobacteria strains.</title>
        <authorList>
            <person name="Klenk H.-P."/>
        </authorList>
    </citation>
    <scope>NUCLEOTIDE SEQUENCE [LARGE SCALE GENOMIC DNA]</scope>
    <source>
        <strain evidence="2 3">DSM 102200</strain>
    </source>
</reference>
<keyword evidence="3" id="KW-1185">Reference proteome</keyword>
<dbReference type="PANTHER" id="PTHR33495:SF2">
    <property type="entry name" value="ANTI-SIGMA FACTOR ANTAGONIST TM_1081-RELATED"/>
    <property type="match status" value="1"/>
</dbReference>
<sequence>MVRAMASGLPVTRTMLYTVVQLPDQIDTSNADEVREQLLALLNAGAGPLIVDLTGTTFCDSSAVNALLRTHTRAGALGCRLHVAVTPGGIVRKVFDITAVSRVISLADDVGSAIAMAMHMTLEDAGSGRPEGT</sequence>
<organism evidence="2 3">
    <name type="scientific">Actinoallomurus bryophytorum</name>
    <dbReference type="NCBI Taxonomy" id="1490222"/>
    <lineage>
        <taxon>Bacteria</taxon>
        <taxon>Bacillati</taxon>
        <taxon>Actinomycetota</taxon>
        <taxon>Actinomycetes</taxon>
        <taxon>Streptosporangiales</taxon>
        <taxon>Thermomonosporaceae</taxon>
        <taxon>Actinoallomurus</taxon>
    </lineage>
</organism>
<dbReference type="PANTHER" id="PTHR33495">
    <property type="entry name" value="ANTI-SIGMA FACTOR ANTAGONIST TM_1081-RELATED-RELATED"/>
    <property type="match status" value="1"/>
</dbReference>
<evidence type="ECO:0000313" key="2">
    <source>
        <dbReference type="EMBL" id="TQL97119.1"/>
    </source>
</evidence>
<dbReference type="PROSITE" id="PS50801">
    <property type="entry name" value="STAS"/>
    <property type="match status" value="1"/>
</dbReference>
<feature type="domain" description="STAS" evidence="1">
    <location>
        <begin position="19"/>
        <end position="117"/>
    </location>
</feature>
<name>A0A543CJ48_9ACTN</name>
<gene>
    <name evidence="2" type="ORF">FB559_2694</name>
</gene>
<dbReference type="AlphaFoldDB" id="A0A543CJ48"/>